<dbReference type="InterPro" id="IPR011047">
    <property type="entry name" value="Quinoprotein_ADH-like_sf"/>
</dbReference>
<dbReference type="AlphaFoldDB" id="A0A8J3Y8H9"/>
<evidence type="ECO:0000313" key="5">
    <source>
        <dbReference type="Proteomes" id="UP000652013"/>
    </source>
</evidence>
<organism evidence="4 5">
    <name type="scientific">Spirilliplanes yamanashiensis</name>
    <dbReference type="NCBI Taxonomy" id="42233"/>
    <lineage>
        <taxon>Bacteria</taxon>
        <taxon>Bacillati</taxon>
        <taxon>Actinomycetota</taxon>
        <taxon>Actinomycetes</taxon>
        <taxon>Micromonosporales</taxon>
        <taxon>Micromonosporaceae</taxon>
        <taxon>Spirilliplanes</taxon>
    </lineage>
</organism>
<dbReference type="Gene3D" id="2.40.128.630">
    <property type="match status" value="1"/>
</dbReference>
<keyword evidence="2" id="KW-1133">Transmembrane helix</keyword>
<dbReference type="PANTHER" id="PTHR34512:SF30">
    <property type="entry name" value="OUTER MEMBRANE PROTEIN ASSEMBLY FACTOR BAMB"/>
    <property type="match status" value="1"/>
</dbReference>
<dbReference type="Pfam" id="PF13360">
    <property type="entry name" value="PQQ_2"/>
    <property type="match status" value="1"/>
</dbReference>
<reference evidence="4" key="1">
    <citation type="submission" date="2021-01" db="EMBL/GenBank/DDBJ databases">
        <title>Whole genome shotgun sequence of Spirilliplanes yamanashiensis NBRC 15828.</title>
        <authorList>
            <person name="Komaki H."/>
            <person name="Tamura T."/>
        </authorList>
    </citation>
    <scope>NUCLEOTIDE SEQUENCE</scope>
    <source>
        <strain evidence="4">NBRC 15828</strain>
    </source>
</reference>
<dbReference type="Gene3D" id="2.130.10.10">
    <property type="entry name" value="YVTN repeat-like/Quinoprotein amine dehydrogenase"/>
    <property type="match status" value="1"/>
</dbReference>
<accession>A0A8J3Y8H9</accession>
<evidence type="ECO:0000259" key="3">
    <source>
        <dbReference type="Pfam" id="PF13360"/>
    </source>
</evidence>
<keyword evidence="2" id="KW-0472">Membrane</keyword>
<feature type="compositionally biased region" description="Low complexity" evidence="1">
    <location>
        <begin position="1"/>
        <end position="14"/>
    </location>
</feature>
<dbReference type="EMBL" id="BOOY01000025">
    <property type="protein sequence ID" value="GIJ03858.1"/>
    <property type="molecule type" value="Genomic_DNA"/>
</dbReference>
<evidence type="ECO:0000256" key="1">
    <source>
        <dbReference type="SAM" id="MobiDB-lite"/>
    </source>
</evidence>
<proteinExistence type="predicted"/>
<dbReference type="SUPFAM" id="SSF50998">
    <property type="entry name" value="Quinoprotein alcohol dehydrogenase-like"/>
    <property type="match status" value="1"/>
</dbReference>
<comment type="caution">
    <text evidence="4">The sequence shown here is derived from an EMBL/GenBank/DDBJ whole genome shotgun (WGS) entry which is preliminary data.</text>
</comment>
<dbReference type="InterPro" id="IPR015943">
    <property type="entry name" value="WD40/YVTN_repeat-like_dom_sf"/>
</dbReference>
<feature type="domain" description="Pyrrolo-quinoline quinone repeat" evidence="3">
    <location>
        <begin position="154"/>
        <end position="410"/>
    </location>
</feature>
<evidence type="ECO:0000256" key="2">
    <source>
        <dbReference type="SAM" id="Phobius"/>
    </source>
</evidence>
<keyword evidence="2" id="KW-0812">Transmembrane</keyword>
<sequence length="497" mass="51700">MGQPGAPALGQPGAWGPPGPQTQSQPGAWGPPGSAVPGQPHNSPWPPPPGHPAQGYPGQPGYPPPPRPSGNGKRIAVIVAVVVLVLAMAGFGTAVTVARLIGDAGNEAGSSGAMTTAWTLPYPGERNARDEDSQRLFASWVTADLLVRVEADGVLAYRLSDGSQAWGVPLPEGMSTCSASPEADGSFGAISYGTDTLCDRVAGVDLGTGKLSFQQQLPIAKRDVPGTMRRGLLVAVGGGTVVVNAATDLLAFRAQDGTKLWERRTHQYCQVASLAVSATAVVAGVGCSPYRVVSLQLASGRPMWQKDLQGREMVRHVVSATPAVVLVSSISDQLVRAYSDKGAVTAEIPAKDGQVSLSTLPTGNAIRHGIERYAMFADASTVYAATDESRAGGGEGQVAAFDVATGKRRWLSSGHRGAISLIRADEQGLLGLERGGFDGPSWLVRLDAATGQRTVVRDASLGFVDFPLFGDFEERDGTLLVMPQTNDGKAPAVRALR</sequence>
<evidence type="ECO:0000313" key="4">
    <source>
        <dbReference type="EMBL" id="GIJ03858.1"/>
    </source>
</evidence>
<gene>
    <name evidence="4" type="ORF">Sya03_32100</name>
</gene>
<protein>
    <recommendedName>
        <fullName evidence="3">Pyrrolo-quinoline quinone repeat domain-containing protein</fullName>
    </recommendedName>
</protein>
<name>A0A8J3Y8H9_9ACTN</name>
<dbReference type="Proteomes" id="UP000652013">
    <property type="component" value="Unassembled WGS sequence"/>
</dbReference>
<feature type="transmembrane region" description="Helical" evidence="2">
    <location>
        <begin position="75"/>
        <end position="101"/>
    </location>
</feature>
<dbReference type="PANTHER" id="PTHR34512">
    <property type="entry name" value="CELL SURFACE PROTEIN"/>
    <property type="match status" value="1"/>
</dbReference>
<feature type="region of interest" description="Disordered" evidence="1">
    <location>
        <begin position="1"/>
        <end position="68"/>
    </location>
</feature>
<keyword evidence="5" id="KW-1185">Reference proteome</keyword>
<dbReference type="InterPro" id="IPR002372">
    <property type="entry name" value="PQQ_rpt_dom"/>
</dbReference>